<dbReference type="KEGG" id="cdet:87949527"/>
<evidence type="ECO:0000313" key="2">
    <source>
        <dbReference type="EMBL" id="WQF88013.1"/>
    </source>
</evidence>
<reference evidence="3" key="1">
    <citation type="journal article" date="2023" name="bioRxiv">
        <title>Complete genome of the Medicago anthracnose fungus, Colletotrichum destructivum, reveals a mini-chromosome-like region within a core chromosome.</title>
        <authorList>
            <person name="Lapalu N."/>
            <person name="Simon A."/>
            <person name="Lu A."/>
            <person name="Plaumann P.-L."/>
            <person name="Amselem J."/>
            <person name="Pigne S."/>
            <person name="Auger A."/>
            <person name="Koch C."/>
            <person name="Dallery J.-F."/>
            <person name="O'Connell R.J."/>
        </authorList>
    </citation>
    <scope>NUCLEOTIDE SEQUENCE [LARGE SCALE GENOMIC DNA]</scope>
    <source>
        <strain evidence="3">CBS 520.97</strain>
    </source>
</reference>
<keyword evidence="3" id="KW-1185">Reference proteome</keyword>
<feature type="signal peptide" evidence="1">
    <location>
        <begin position="1"/>
        <end position="21"/>
    </location>
</feature>
<accession>A0AAX4IXX7</accession>
<protein>
    <submittedName>
        <fullName evidence="2">Uncharacterized protein</fullName>
    </submittedName>
</protein>
<dbReference type="RefSeq" id="XP_062785234.1">
    <property type="nucleotide sequence ID" value="XM_062929183.1"/>
</dbReference>
<sequence length="119" mass="13565">MSLIFFNLLLIFTIAIFGVEGRESKLQRIKGSEYFLSITGGLIQPTYNIYSNGYEEGHVPITEFKFRRTITGKPILDIAAWNDKDKRVSLHQSLSSLVKAVTVENTKVKLSEMLLQYSF</sequence>
<dbReference type="GeneID" id="87949527"/>
<evidence type="ECO:0000313" key="3">
    <source>
        <dbReference type="Proteomes" id="UP001322277"/>
    </source>
</evidence>
<dbReference type="Proteomes" id="UP001322277">
    <property type="component" value="Chromosome 8"/>
</dbReference>
<dbReference type="AlphaFoldDB" id="A0AAX4IXX7"/>
<name>A0AAX4IXX7_9PEZI</name>
<feature type="chain" id="PRO_5043892737" evidence="1">
    <location>
        <begin position="22"/>
        <end position="119"/>
    </location>
</feature>
<organism evidence="2 3">
    <name type="scientific">Colletotrichum destructivum</name>
    <dbReference type="NCBI Taxonomy" id="34406"/>
    <lineage>
        <taxon>Eukaryota</taxon>
        <taxon>Fungi</taxon>
        <taxon>Dikarya</taxon>
        <taxon>Ascomycota</taxon>
        <taxon>Pezizomycotina</taxon>
        <taxon>Sordariomycetes</taxon>
        <taxon>Hypocreomycetidae</taxon>
        <taxon>Glomerellales</taxon>
        <taxon>Glomerellaceae</taxon>
        <taxon>Colletotrichum</taxon>
        <taxon>Colletotrichum destructivum species complex</taxon>
    </lineage>
</organism>
<gene>
    <name evidence="2" type="ORF">CDEST_13027</name>
</gene>
<keyword evidence="1" id="KW-0732">Signal</keyword>
<evidence type="ECO:0000256" key="1">
    <source>
        <dbReference type="SAM" id="SignalP"/>
    </source>
</evidence>
<dbReference type="EMBL" id="CP137312">
    <property type="protein sequence ID" value="WQF88013.1"/>
    <property type="molecule type" value="Genomic_DNA"/>
</dbReference>
<proteinExistence type="predicted"/>